<dbReference type="EMBL" id="BNAV01000007">
    <property type="protein sequence ID" value="GHF68770.1"/>
    <property type="molecule type" value="Genomic_DNA"/>
</dbReference>
<keyword evidence="3" id="KW-1185">Reference proteome</keyword>
<dbReference type="Pfam" id="PF04954">
    <property type="entry name" value="SIP"/>
    <property type="match status" value="1"/>
</dbReference>
<evidence type="ECO:0000313" key="3">
    <source>
        <dbReference type="Proteomes" id="UP000658656"/>
    </source>
</evidence>
<dbReference type="RefSeq" id="WP_145932965.1">
    <property type="nucleotide sequence ID" value="NZ_BNAV01000007.1"/>
</dbReference>
<sequence length="174" mass="18577">MSLLPQRQAPATRRLLRAEVVRNERTSEHFVTITLGEPELAGFPPPGRDQSGARQLIAADESGVPAALAVLESAPADLVVTVFLEVPAKSDVREVGAPSGVDVQWLVRENGARPGQPALAELTHAALPAPDYAWIAGESGLVTGARRFLNRERGVPKSAIAFVGYWRRGWSAPG</sequence>
<accession>A0A8H9IW68</accession>
<dbReference type="PANTHER" id="PTHR30157:SF0">
    <property type="entry name" value="NADPH-DEPENDENT FERRIC-CHELATE REDUCTASE"/>
    <property type="match status" value="1"/>
</dbReference>
<feature type="domain" description="SIP-like Rossmann fold" evidence="1">
    <location>
        <begin position="54"/>
        <end position="169"/>
    </location>
</feature>
<dbReference type="Gene3D" id="3.40.50.80">
    <property type="entry name" value="Nucleotide-binding domain of ferredoxin-NADP reductase (FNR) module"/>
    <property type="match status" value="1"/>
</dbReference>
<dbReference type="InterPro" id="IPR007037">
    <property type="entry name" value="SIP_rossman_dom"/>
</dbReference>
<reference evidence="2" key="2">
    <citation type="submission" date="2020-09" db="EMBL/GenBank/DDBJ databases">
        <authorList>
            <person name="Sun Q."/>
            <person name="Zhou Y."/>
        </authorList>
    </citation>
    <scope>NUCLEOTIDE SEQUENCE</scope>
    <source>
        <strain evidence="2">CGMCC 4.7679</strain>
    </source>
</reference>
<evidence type="ECO:0000313" key="2">
    <source>
        <dbReference type="EMBL" id="GHF68770.1"/>
    </source>
</evidence>
<proteinExistence type="predicted"/>
<evidence type="ECO:0000259" key="1">
    <source>
        <dbReference type="Pfam" id="PF04954"/>
    </source>
</evidence>
<protein>
    <recommendedName>
        <fullName evidence="1">SIP-like Rossmann fold domain-containing protein</fullName>
    </recommendedName>
</protein>
<gene>
    <name evidence="2" type="ORF">GCM10017566_48280</name>
</gene>
<dbReference type="PANTHER" id="PTHR30157">
    <property type="entry name" value="FERRIC REDUCTASE, NADPH-DEPENDENT"/>
    <property type="match status" value="1"/>
</dbReference>
<name>A0A8H9IW68_9PSEU</name>
<dbReference type="CDD" id="cd06193">
    <property type="entry name" value="siderophore_interacting"/>
    <property type="match status" value="1"/>
</dbReference>
<dbReference type="InterPro" id="IPR039261">
    <property type="entry name" value="FNR_nucleotide-bd"/>
</dbReference>
<reference evidence="2" key="1">
    <citation type="journal article" date="2014" name="Int. J. Syst. Evol. Microbiol.">
        <title>Complete genome sequence of Corynebacterium casei LMG S-19264T (=DSM 44701T), isolated from a smear-ripened cheese.</title>
        <authorList>
            <consortium name="US DOE Joint Genome Institute (JGI-PGF)"/>
            <person name="Walter F."/>
            <person name="Albersmeier A."/>
            <person name="Kalinowski J."/>
            <person name="Ruckert C."/>
        </authorList>
    </citation>
    <scope>NUCLEOTIDE SEQUENCE</scope>
    <source>
        <strain evidence="2">CGMCC 4.7679</strain>
    </source>
</reference>
<organism evidence="2 3">
    <name type="scientific">Amycolatopsis bartoniae</name>
    <dbReference type="NCBI Taxonomy" id="941986"/>
    <lineage>
        <taxon>Bacteria</taxon>
        <taxon>Bacillati</taxon>
        <taxon>Actinomycetota</taxon>
        <taxon>Actinomycetes</taxon>
        <taxon>Pseudonocardiales</taxon>
        <taxon>Pseudonocardiaceae</taxon>
        <taxon>Amycolatopsis</taxon>
    </lineage>
</organism>
<comment type="caution">
    <text evidence="2">The sequence shown here is derived from an EMBL/GenBank/DDBJ whole genome shotgun (WGS) entry which is preliminary data.</text>
</comment>
<dbReference type="Proteomes" id="UP000658656">
    <property type="component" value="Unassembled WGS sequence"/>
</dbReference>
<dbReference type="AlphaFoldDB" id="A0A8H9IW68"/>
<dbReference type="OrthoDB" id="3291337at2"/>
<dbReference type="InterPro" id="IPR039374">
    <property type="entry name" value="SIP_fam"/>
</dbReference>